<dbReference type="PANTHER" id="PTHR43520">
    <property type="entry name" value="ATP7, ISOFORM B"/>
    <property type="match status" value="1"/>
</dbReference>
<dbReference type="OrthoDB" id="146001at2157"/>
<organism evidence="2 3">
    <name type="scientific">Methanolobus zinderi</name>
    <dbReference type="NCBI Taxonomy" id="536044"/>
    <lineage>
        <taxon>Archaea</taxon>
        <taxon>Methanobacteriati</taxon>
        <taxon>Methanobacteriota</taxon>
        <taxon>Stenosarchaea group</taxon>
        <taxon>Methanomicrobia</taxon>
        <taxon>Methanosarcinales</taxon>
        <taxon>Methanosarcinaceae</taxon>
        <taxon>Methanolobus</taxon>
    </lineage>
</organism>
<reference evidence="2 3" key="1">
    <citation type="submission" date="2020-06" db="EMBL/GenBank/DDBJ databases">
        <title>Methanolobus halotolerans sp. nov., isolated from a saline lake Tus in Siberia.</title>
        <authorList>
            <person name="Shen Y."/>
            <person name="Chen S.-C."/>
            <person name="Lai M.-C."/>
            <person name="Huang H.-H."/>
            <person name="Chiu H.-H."/>
            <person name="Tang S.-L."/>
            <person name="Rogozin D.Y."/>
            <person name="Degermendzhy A.G."/>
        </authorList>
    </citation>
    <scope>NUCLEOTIDE SEQUENCE [LARGE SCALE GENOMIC DNA]</scope>
    <source>
        <strain evidence="2 3">DSM 21339</strain>
    </source>
</reference>
<accession>A0A7D5I3B8</accession>
<dbReference type="PRINTS" id="PR00119">
    <property type="entry name" value="CATATPASE"/>
</dbReference>
<dbReference type="PANTHER" id="PTHR43520:SF8">
    <property type="entry name" value="P-TYPE CU(+) TRANSPORTER"/>
    <property type="match status" value="1"/>
</dbReference>
<dbReference type="GO" id="GO:0043682">
    <property type="term" value="F:P-type divalent copper transporter activity"/>
    <property type="evidence" value="ECO:0007669"/>
    <property type="project" value="TreeGrafter"/>
</dbReference>
<dbReference type="GO" id="GO:0055070">
    <property type="term" value="P:copper ion homeostasis"/>
    <property type="evidence" value="ECO:0007669"/>
    <property type="project" value="TreeGrafter"/>
</dbReference>
<protein>
    <submittedName>
        <fullName evidence="2">HAD family hydrolase</fullName>
    </submittedName>
</protein>
<dbReference type="GO" id="GO:0016787">
    <property type="term" value="F:hydrolase activity"/>
    <property type="evidence" value="ECO:0007669"/>
    <property type="project" value="UniProtKB-KW"/>
</dbReference>
<evidence type="ECO:0000256" key="1">
    <source>
        <dbReference type="ARBA" id="ARBA00022967"/>
    </source>
</evidence>
<keyword evidence="1" id="KW-1278">Translocase</keyword>
<dbReference type="Proteomes" id="UP000509594">
    <property type="component" value="Chromosome"/>
</dbReference>
<dbReference type="InterPro" id="IPR036412">
    <property type="entry name" value="HAD-like_sf"/>
</dbReference>
<dbReference type="InterPro" id="IPR023214">
    <property type="entry name" value="HAD_sf"/>
</dbReference>
<evidence type="ECO:0000313" key="2">
    <source>
        <dbReference type="EMBL" id="QLC48841.1"/>
    </source>
</evidence>
<dbReference type="KEGG" id="mzi:HWN40_00390"/>
<dbReference type="GO" id="GO:0005507">
    <property type="term" value="F:copper ion binding"/>
    <property type="evidence" value="ECO:0007669"/>
    <property type="project" value="TreeGrafter"/>
</dbReference>
<dbReference type="GO" id="GO:0016020">
    <property type="term" value="C:membrane"/>
    <property type="evidence" value="ECO:0007669"/>
    <property type="project" value="TreeGrafter"/>
</dbReference>
<dbReference type="RefSeq" id="WP_176963904.1">
    <property type="nucleotide sequence ID" value="NZ_CP058215.1"/>
</dbReference>
<dbReference type="Pfam" id="PF00702">
    <property type="entry name" value="Hydrolase"/>
    <property type="match status" value="1"/>
</dbReference>
<dbReference type="GeneID" id="55820087"/>
<dbReference type="SUPFAM" id="SSF56784">
    <property type="entry name" value="HAD-like"/>
    <property type="match status" value="1"/>
</dbReference>
<dbReference type="Gene3D" id="3.40.50.1000">
    <property type="entry name" value="HAD superfamily/HAD-like"/>
    <property type="match status" value="1"/>
</dbReference>
<sequence>MQKKVAVVFDSAGTLLHMYRVAKDAGTGMILEDIQSTLLVARKPHRALVIVNADLEEVSYCDPKLTLHGLIKQYDIKLDISCASRPFELEEVYGIIEKSDVCVSDVNDVVSHVRGHCPDIFYLAAGIIVDAQDYMIPYVLSTAGKMYSDTPAAIATLQDMGVDVFIASGDGYNNLEKLAMSIGIPMSFVHGVATTRDKERIVRELQEEYDSVVMVGDGMNDILALRAADVGILTVQQGDERPDVLRRSADVVVGNILEVATVAKSLLNSETLENHDQWPVFRS</sequence>
<gene>
    <name evidence="2" type="ORF">HWN40_00390</name>
</gene>
<dbReference type="EMBL" id="CP058215">
    <property type="protein sequence ID" value="QLC48841.1"/>
    <property type="molecule type" value="Genomic_DNA"/>
</dbReference>
<keyword evidence="2" id="KW-0378">Hydrolase</keyword>
<keyword evidence="3" id="KW-1185">Reference proteome</keyword>
<name>A0A7D5I3B8_9EURY</name>
<proteinExistence type="predicted"/>
<dbReference type="AlphaFoldDB" id="A0A7D5I3B8"/>
<evidence type="ECO:0000313" key="3">
    <source>
        <dbReference type="Proteomes" id="UP000509594"/>
    </source>
</evidence>